<gene>
    <name evidence="2" type="ORF">BFJ63_vAg17310</name>
</gene>
<comment type="caution">
    <text evidence="2">The sequence shown here is derived from an EMBL/GenBank/DDBJ whole genome shotgun (WGS) entry which is preliminary data.</text>
</comment>
<accession>A0A4Q2V030</accession>
<protein>
    <submittedName>
        <fullName evidence="2">Uncharacterized protein</fullName>
    </submittedName>
</protein>
<sequence length="63" mass="6844">MPTGPNPRHPLEVVNSRLPSHALRIALRNRLASPFAASASIAGNKSRRGRAGRVLAYDSARRK</sequence>
<feature type="region of interest" description="Disordered" evidence="1">
    <location>
        <begin position="41"/>
        <end position="63"/>
    </location>
</feature>
<name>A0A4Q2V030_FUSOX</name>
<evidence type="ECO:0000256" key="1">
    <source>
        <dbReference type="SAM" id="MobiDB-lite"/>
    </source>
</evidence>
<organism evidence="2 3">
    <name type="scientific">Fusarium oxysporum f. sp. narcissi</name>
    <dbReference type="NCBI Taxonomy" id="451672"/>
    <lineage>
        <taxon>Eukaryota</taxon>
        <taxon>Fungi</taxon>
        <taxon>Dikarya</taxon>
        <taxon>Ascomycota</taxon>
        <taxon>Pezizomycotina</taxon>
        <taxon>Sordariomycetes</taxon>
        <taxon>Hypocreomycetidae</taxon>
        <taxon>Hypocreales</taxon>
        <taxon>Nectriaceae</taxon>
        <taxon>Fusarium</taxon>
        <taxon>Fusarium oxysporum species complex</taxon>
    </lineage>
</organism>
<evidence type="ECO:0000313" key="3">
    <source>
        <dbReference type="Proteomes" id="UP000290540"/>
    </source>
</evidence>
<reference evidence="2 3" key="1">
    <citation type="submission" date="2016-12" db="EMBL/GenBank/DDBJ databases">
        <title>Draft genome sequence of Fusarium oxysporum causing rot on Narcissus.</title>
        <authorList>
            <person name="Armitage A.D."/>
            <person name="Taylor A."/>
            <person name="Clarkson J.P."/>
            <person name="Harrison R.J."/>
            <person name="Jackson A.C."/>
        </authorList>
    </citation>
    <scope>NUCLEOTIDE SEQUENCE [LARGE SCALE GENOMIC DNA]</scope>
    <source>
        <strain evidence="2 3">N139</strain>
    </source>
</reference>
<dbReference type="AlphaFoldDB" id="A0A4Q2V030"/>
<dbReference type="EMBL" id="MQTW01000509">
    <property type="protein sequence ID" value="RYC79802.1"/>
    <property type="molecule type" value="Genomic_DNA"/>
</dbReference>
<evidence type="ECO:0000313" key="2">
    <source>
        <dbReference type="EMBL" id="RYC79802.1"/>
    </source>
</evidence>
<dbReference type="Proteomes" id="UP000290540">
    <property type="component" value="Unassembled WGS sequence"/>
</dbReference>
<proteinExistence type="predicted"/>